<dbReference type="SUPFAM" id="SSF48452">
    <property type="entry name" value="TPR-like"/>
    <property type="match status" value="3"/>
</dbReference>
<dbReference type="PANTHER" id="PTHR12558:SF13">
    <property type="entry name" value="CELL DIVISION CYCLE PROTEIN 27 HOMOLOG"/>
    <property type="match status" value="1"/>
</dbReference>
<evidence type="ECO:0000313" key="3">
    <source>
        <dbReference type="Proteomes" id="UP000011721"/>
    </source>
</evidence>
<reference evidence="3" key="1">
    <citation type="journal article" date="2013" name="Stand. Genomic Sci.">
        <title>Complete genome sequence of Desulfocapsa sulfexigens, a marine deltaproteobacterium specialized in disproportionating inorganic sulfur compounds.</title>
        <authorList>
            <person name="Finster K.W."/>
            <person name="Kjeldsen K.U."/>
            <person name="Kube M."/>
            <person name="Reinhardt R."/>
            <person name="Mussmann M."/>
            <person name="Amann R."/>
            <person name="Schreiber L."/>
        </authorList>
    </citation>
    <scope>NUCLEOTIDE SEQUENCE [LARGE SCALE GENOMIC DNA]</scope>
    <source>
        <strain evidence="3">DSM 10523 / SB164P1</strain>
    </source>
</reference>
<keyword evidence="3" id="KW-1185">Reference proteome</keyword>
<dbReference type="eggNOG" id="COG0457">
    <property type="taxonomic scope" value="Bacteria"/>
</dbReference>
<evidence type="ECO:0008006" key="4">
    <source>
        <dbReference type="Google" id="ProtNLM"/>
    </source>
</evidence>
<feature type="chain" id="PRO_5004016178" description="Tetratricopeptide repeat protein" evidence="1">
    <location>
        <begin position="36"/>
        <end position="1344"/>
    </location>
</feature>
<keyword evidence="1" id="KW-0732">Signal</keyword>
<proteinExistence type="predicted"/>
<dbReference type="STRING" id="1167006.UWK_03003"/>
<dbReference type="InterPro" id="IPR011990">
    <property type="entry name" value="TPR-like_helical_dom_sf"/>
</dbReference>
<dbReference type="PANTHER" id="PTHR12558">
    <property type="entry name" value="CELL DIVISION CYCLE 16,23,27"/>
    <property type="match status" value="1"/>
</dbReference>
<dbReference type="EMBL" id="CP003985">
    <property type="protein sequence ID" value="AGF79532.1"/>
    <property type="molecule type" value="Genomic_DNA"/>
</dbReference>
<organism evidence="2 3">
    <name type="scientific">Desulfocapsa sulfexigens (strain DSM 10523 / SB164P1)</name>
    <dbReference type="NCBI Taxonomy" id="1167006"/>
    <lineage>
        <taxon>Bacteria</taxon>
        <taxon>Pseudomonadati</taxon>
        <taxon>Thermodesulfobacteriota</taxon>
        <taxon>Desulfobulbia</taxon>
        <taxon>Desulfobulbales</taxon>
        <taxon>Desulfocapsaceae</taxon>
        <taxon>Desulfocapsa</taxon>
    </lineage>
</organism>
<dbReference type="Proteomes" id="UP000011721">
    <property type="component" value="Chromosome"/>
</dbReference>
<dbReference type="KEGG" id="dsf:UWK_03003"/>
<sequence>MILYSYKTGKKFPGRHFVLCICLSLLVSLPFTVVADESESSLASPPGPSLVVQSDTVEPAWMQLWKRARAASSNGDNVESVALYRKLFVEKPFIEEALREYVILLMELGEWKEAGQVIHKLLEIDSASPEYLVYGGRIALVQKHYELAAKYMGQVYTMSPDGPWALEALNAQIHALQKLDRMDMAYPLMEQLYLLVPHDEHLIRQLARFSKERGDNEKALNYYSTLLTEFDGTDRDYLESIPLFEASNNDEMLVSSWRGYLKFHPFYLPFHKKLSTYYIENNLEHKALTHLLIRIAHGEETPLLFLQTGKVFLYHEGRPDKALFYYDEYRKRNPGDTEVISEIKRIQAILANDLLVIVENEGAWNLWRDLAKVIPDRLAVYYSMAEQLEALDKKSELLEVLEIIHEHNPGDQEILFKLAGLYYNKGVYSLAIEALDSLEADFQRGKDYFILRASIAEKRNDEYSTLNYYKRYLGEAPDDYPVLFKGLQLAGKTGHIDLLHSFYAMLPEKSLNGSVFKKGSFLYGEALIANNLFTLASDFYRNFREMCELSSGEKEVVADALITVLQSEGQYFEAEQQLRLRLISEDDSAKILQRLIKTNLLNRDWDNAWKWYEYLVLDTKESRSDDKSGEERDFLTKIQILQMSGQTEVAIELLEDYLNTHKADCGDQEALCPELKALVAELYFQNGEYRKAQKIIDKLLHSTHDKPNLLTLSMLIDEKQNEGQHGSILRTIEDQPASVYLDTAYTLENYKAFSTALLVCEKYLVSNPLSLRARVLKARLLKSLGDNFGALSMFQQLSSEYPNEYGFKQNYLELQFKSAKFTDLIEELAPVWKTVKSGESSLSVRKMVPEISSLPVGQQLLLARSFWADKRFEDALLLYGSLVNPPVEQEFSNKISSMNIELTLPVPEKTFFNIITFTHPAEPDRLTVVMSPQFYRKYIREPEVRVATEFYPAYRWQQIVIRELSVRKAMVDGNYYQAMNEYQEIIEENQSAENLFDLAGVYSRLGFLGKEAALYEILKKESPGYPDLDEASQRNSLKRLPQIAPFFSMDAKDEREEHYDIRQRSGGIQAWFMPSFNHEILFNAKRSYSESLDVEDDLWHDHLEAILKWSPIYDLDFKVALGVASPDDYYSNTFLYDFQVNGRIGDGVRGYLGVSQNIVEDSVEALKKGINEKGYVAGVRLDLLPRLFGGADYLFTEYSDGNYQNRYELWSSYIIHSEPTLLQFRYGYEYSHNGEGNRPKDYNYPSGFSVLDHPYWSPREYWQHLFTLSFEHQLADDILGRGAPSYYTIEYSFGYEMGGYDNHEVKAQIFLEMSRHFLLNGRVEYISGADVQNIGFVGSVIYRW</sequence>
<feature type="signal peptide" evidence="1">
    <location>
        <begin position="1"/>
        <end position="35"/>
    </location>
</feature>
<gene>
    <name evidence="2" type="ordered locus">UWK_03003</name>
</gene>
<dbReference type="Gene3D" id="1.25.40.10">
    <property type="entry name" value="Tetratricopeptide repeat domain"/>
    <property type="match status" value="3"/>
</dbReference>
<dbReference type="HOGENOM" id="CLU_258127_0_0_7"/>
<evidence type="ECO:0000313" key="2">
    <source>
        <dbReference type="EMBL" id="AGF79532.1"/>
    </source>
</evidence>
<name>M1PD49_DESSD</name>
<accession>M1PD49</accession>
<protein>
    <recommendedName>
        <fullName evidence="4">Tetratricopeptide repeat protein</fullName>
    </recommendedName>
</protein>
<evidence type="ECO:0000256" key="1">
    <source>
        <dbReference type="SAM" id="SignalP"/>
    </source>
</evidence>